<dbReference type="InterPro" id="IPR050865">
    <property type="entry name" value="BEACH_Domain"/>
</dbReference>
<protein>
    <recommendedName>
        <fullName evidence="2">BEACH domain-containing protein</fullName>
    </recommendedName>
</protein>
<feature type="domain" description="BEACH" evidence="2">
    <location>
        <begin position="2381"/>
        <end position="2680"/>
    </location>
</feature>
<dbReference type="InterPro" id="IPR000409">
    <property type="entry name" value="BEACH_dom"/>
</dbReference>
<dbReference type="SUPFAM" id="SSF81837">
    <property type="entry name" value="BEACH domain"/>
    <property type="match status" value="1"/>
</dbReference>
<proteinExistence type="predicted"/>
<name>A0AAD1Y0X1_EUPCR</name>
<dbReference type="Pfam" id="PF02138">
    <property type="entry name" value="Beach"/>
    <property type="match status" value="1"/>
</dbReference>
<dbReference type="SMART" id="SM01026">
    <property type="entry name" value="Beach"/>
    <property type="match status" value="1"/>
</dbReference>
<dbReference type="EMBL" id="CAMPGE010024948">
    <property type="protein sequence ID" value="CAI2382755.1"/>
    <property type="molecule type" value="Genomic_DNA"/>
</dbReference>
<dbReference type="InterPro" id="IPR036322">
    <property type="entry name" value="WD40_repeat_dom_sf"/>
</dbReference>
<dbReference type="PROSITE" id="PS50197">
    <property type="entry name" value="BEACH"/>
    <property type="match status" value="1"/>
</dbReference>
<organism evidence="3 4">
    <name type="scientific">Euplotes crassus</name>
    <dbReference type="NCBI Taxonomy" id="5936"/>
    <lineage>
        <taxon>Eukaryota</taxon>
        <taxon>Sar</taxon>
        <taxon>Alveolata</taxon>
        <taxon>Ciliophora</taxon>
        <taxon>Intramacronucleata</taxon>
        <taxon>Spirotrichea</taxon>
        <taxon>Hypotrichia</taxon>
        <taxon>Euplotida</taxon>
        <taxon>Euplotidae</taxon>
        <taxon>Moneuplotes</taxon>
    </lineage>
</organism>
<dbReference type="SUPFAM" id="SSF50978">
    <property type="entry name" value="WD40 repeat-like"/>
    <property type="match status" value="1"/>
</dbReference>
<sequence>MEPPSKLINKKNLEYWNQMSQSQFSFLVGGTIQTREEEKKYSINNEVIVAIEESQQNLDQKEIRTLLARVEQYGLNNMTDFEQLKRNMTEIFMNFFSLSSSLKDIQASASVFDLKEVINFKRCLEKWAIATDERLFDNILRLFCKFSHKLLPNDGDAEEPQFMTVKVLVHILAALSSRDKSLFPTSLLYHENSEEESHQLYKSLKKISSVVKKYFSIDELLILSLWNKGNSWDLKRLIIQNPVIFELYLQTLMQWIAENVEDNQSLIYKRLGDLFLLISDKTYPENSVIIGESRSLFDLFHCLLQVPDQVDGDELNDFKSRVQIMEEWGSRILSATAMAYRKHCNSSIIQKYLQILPDICDKLINLNCRLEIVKILKHFMKFLQRLFLSEKNIDSLEVIKINTLDSLNTDFHNPGFDLTFSEERIVFRGLFRIDQDSPKIQSLFCLRRGRLSITCIFMEQEVVEEKTHFFCKTDKGRLIIIPCPAESYHEWVNLEVQIKNSDECYLTYLENLNSPAKSTSLKSVVKKNNWDHLSLEDYLHEKEEKLVLFPYFKGQIALVQIYDQVKVTKSKNFMQKMFRKRAASMEVSNSILYERYTALDPQYSDNYQIFLNKNLLENSRRDSDKRLQVYPRNAHRYTKNLPENTVNVAMNPSWNSIMAAEGLEIIWPLTDHLLLFPGERFESLHKDIFLLIKIFNESCTLFPDYKQYHMEKLHTDSKIEAYYRRYLTIEKKSICQPFNSEYSLEYMFLGPFPVPLMLDLSTRFQNTVVDDHKNAPQEGKEFSTKAINNPSFGKFEHFEKNEDEEAKFLYREILKEILGFEPQAKNPSEFSPDLNKSIEYEDYKVDEEDPFESSYEFNDDQKCKLERSITLIGYLFDLYFKKSEYGVCFRYICQALLNPSEDYSQYESKIVASKSNFLCQYILSLIEYYIQEVDYSKYQAESSKFKKMSTQECYIQILEIIDFRKDDYSYNVAMLCDCERNCILTSQQLSYKFDPALKGYQGVLKVYSVIYKIFQSVTTKKRRKKVIKRPTERPNNNKIDNLGASNSFNQKSNNKLKRAEKYRSPKPKTSSLVPTQELIRLDSLRGKSPVKLDSDYYTTLTVNKSVRNNQSKKQPGSEIFWGKIIYYLSVLKHKLATQHGEELNEMYSSPSEPTKDPSITKNINLPTLDENFALFKFLNIRAFLSYISTKVGKSHCIELTVEEFEEIFEYNSYSLLMPESDEDLDFVRNDDKGLKKLLNSIALLKQIFPLLTKWSQLQLIKSDFICYILEAPVRHVRGLLLLFDSGYFSLNYILRKTKQFIEKDESSVDEILQLLYVYEDFLLKHFPKIYSRHEHLCINVHKMRRKHSKSSFNKSINTKKTYKNPSMKESYDSSFYDSQYDISGGCKDCYGRKKYRQIAREILMLLVLYLDKRDLLYHTFPPLTEPTQLNPMCEKNMNLPRNGGIFRIIINSLTLLIESRNLEKDEENSDQTKKNNKSIIGSHIRKNSLQCSNDGSVSSDSNDNEFIIPIHCSKQVDFIAKPAQTSPGKDSLSEEAKQEKLEETQVISIENKALIFHILHYVLWRKESTFSVLLKKIDPESDIYKIFAAYQLSQAYVSKENWNIFDMDLCDSDEEKNLKKQFLCSIPNPSICLLNSSEFVPCYLINFLIYCLIKYNSKQKYYSKENDTKFIRLTTKSFSFVYEIREIIRNYELLSPNQYVSFYECFEEFLCKYSVEIPRGKYFSESLPQETMKQGTYTSDKKNLITSTPLIMKKDLSVIPEEASPNKSGAKKSRQKYLQFAKLFSLCSKMNDKVCRESIKKISNRNIKEDMTDSKYFEEFKNLIGLIDQNRVHKIYTSSCFSKIIEFIKKSLKLEKDFEESELEKFMKTSKISSIDPNTFRYAQDIEELKIFYKQFLHESNDLYYMSEITCNLQDLLKKDVYLYGASPTNIWFNHKIRERIQQEYKNTQHSLNHDCFGVKDKNSVEEDIEILENVNLRHKVISPAKSKKEEIKEEKKEPKIAENQGSQKGILDINLLADLDDDDEELFGSLKSETKIPIHQYSHLQDAGRFKERQFMKISDCYLNGCFDKISEFQDILGRRVMLDIDYSCFDEYLIFPKGTDKLSQKLEALYPYLKQSFMEKLAHLSLSAEGRTQGEQIDISQKAEELIAKEIEKSQILKSILDDQLSDEESYTDQIERWSDDFGLSFDMKNTYEKNLYKESKRIPNPSISRLIEANKIQEVIRDELLDQIFEKANHFECELVEKEGAYWGDIYILKQFGKEDFISQSDQLIESPKEYYLYYKSKNLLLEENRDIDDKRYILRSFEQRKGDIEILISLKNTEIMRKNYLLNPVAVEIYDKDTCRMYFFNFMHYTFDQEKGTTSLRFVDYIESQVPNLKVIHSAKKEFEKMKFREAFKEGKIDKFDYLMLVNKYADRSFNASLSQYPVVPWLNIEDPRDQKFTFTENNYVRKLDKSLCTYTERKRKDALKRYEEGSEDLEYDRYGEAPYHLKLGYSSGLNIIAHLVRVEPYSSLFLSFDNYKMENPDRMVSDIQIEWNKLFTTDQWNMEAIPEMFYMPRIFMNKNLYYFGEKETSESTKTPVCDVKVNIKSNLYFLYCMYLRRALRDDNISSNLNVWIDLIFGKKQQDKKSLNVFYELASSKYYEKARKNLSDEINRENLVTASMFFQLPTQIFTDSHPCGKRLKMRNCVLDPELVIPSPTYLEILKINCEKYTVVVGHKIGEIDEIKIEKRKPTRTHKEIYKLDFNSSFKEEKHIRSISNLIQYLSCGNDKNNQEFLVVAGLYNGAIALIDLSIESKRTYLYPSHMIIIPSIRGETTCTHVVKDSSQILVAYQCDYLRKNSGFNVIASVTLDRKIDKHLHQVVPDFRINGHQSKVICMSASNNIFASLDQTNMLLIHSLYNGQTLNYIKLDSPLDGDLTLHHDTLKIHSIYCNNYYVTVCGTSMHECKISFIQSVGINGDFLGYPIKGKFHIIDVVGDSLKVKNSGKDDKYLNCLDGKAEEWYEEGSHADRESQYDPINRIYFLK</sequence>
<evidence type="ECO:0000313" key="4">
    <source>
        <dbReference type="Proteomes" id="UP001295684"/>
    </source>
</evidence>
<evidence type="ECO:0000313" key="3">
    <source>
        <dbReference type="EMBL" id="CAI2382755.1"/>
    </source>
</evidence>
<evidence type="ECO:0000259" key="2">
    <source>
        <dbReference type="PROSITE" id="PS50197"/>
    </source>
</evidence>
<reference evidence="3" key="1">
    <citation type="submission" date="2023-07" db="EMBL/GenBank/DDBJ databases">
        <authorList>
            <consortium name="AG Swart"/>
            <person name="Singh M."/>
            <person name="Singh A."/>
            <person name="Seah K."/>
            <person name="Emmerich C."/>
        </authorList>
    </citation>
    <scope>NUCLEOTIDE SEQUENCE</scope>
    <source>
        <strain evidence="3">DP1</strain>
    </source>
</reference>
<dbReference type="PANTHER" id="PTHR13743">
    <property type="entry name" value="BEIGE/BEACH-RELATED"/>
    <property type="match status" value="1"/>
</dbReference>
<dbReference type="InterPro" id="IPR036372">
    <property type="entry name" value="BEACH_dom_sf"/>
</dbReference>
<feature type="region of interest" description="Disordered" evidence="1">
    <location>
        <begin position="1025"/>
        <end position="1070"/>
    </location>
</feature>
<keyword evidence="4" id="KW-1185">Reference proteome</keyword>
<dbReference type="PANTHER" id="PTHR13743:SF112">
    <property type="entry name" value="BEACH DOMAIN-CONTAINING PROTEIN"/>
    <property type="match status" value="1"/>
</dbReference>
<dbReference type="Proteomes" id="UP001295684">
    <property type="component" value="Unassembled WGS sequence"/>
</dbReference>
<feature type="compositionally biased region" description="Polar residues" evidence="1">
    <location>
        <begin position="1033"/>
        <end position="1053"/>
    </location>
</feature>
<accession>A0AAD1Y0X1</accession>
<evidence type="ECO:0000256" key="1">
    <source>
        <dbReference type="SAM" id="MobiDB-lite"/>
    </source>
</evidence>
<dbReference type="Gene3D" id="1.10.1540.10">
    <property type="entry name" value="BEACH domain"/>
    <property type="match status" value="1"/>
</dbReference>
<comment type="caution">
    <text evidence="3">The sequence shown here is derived from an EMBL/GenBank/DDBJ whole genome shotgun (WGS) entry which is preliminary data.</text>
</comment>
<gene>
    <name evidence="3" type="ORF">ECRASSUSDP1_LOCUS24241</name>
</gene>